<geneLocation type="plasmid" evidence="3">
    <name>prccge525b</name>
</geneLocation>
<name>A0A387FZZ0_9HYPH</name>
<dbReference type="PANTHER" id="PTHR43685:SF2">
    <property type="entry name" value="GLYCOSYLTRANSFERASE 2-LIKE DOMAIN-CONTAINING PROTEIN"/>
    <property type="match status" value="1"/>
</dbReference>
<accession>A0A387FZZ0</accession>
<feature type="domain" description="Glycosyltransferase 2-like" evidence="1">
    <location>
        <begin position="8"/>
        <end position="190"/>
    </location>
</feature>
<organism evidence="2 3">
    <name type="scientific">Rhizobium jaguaris</name>
    <dbReference type="NCBI Taxonomy" id="1312183"/>
    <lineage>
        <taxon>Bacteria</taxon>
        <taxon>Pseudomonadati</taxon>
        <taxon>Pseudomonadota</taxon>
        <taxon>Alphaproteobacteria</taxon>
        <taxon>Hyphomicrobiales</taxon>
        <taxon>Rhizobiaceae</taxon>
        <taxon>Rhizobium/Agrobacterium group</taxon>
        <taxon>Rhizobium</taxon>
    </lineage>
</organism>
<protein>
    <submittedName>
        <fullName evidence="2">Glycosyltransferase family 2 protein</fullName>
    </submittedName>
</protein>
<dbReference type="Pfam" id="PF00535">
    <property type="entry name" value="Glycos_transf_2"/>
    <property type="match status" value="1"/>
</dbReference>
<proteinExistence type="predicted"/>
<evidence type="ECO:0000313" key="3">
    <source>
        <dbReference type="Proteomes" id="UP000282195"/>
    </source>
</evidence>
<keyword evidence="2" id="KW-0614">Plasmid</keyword>
<dbReference type="Proteomes" id="UP000282195">
    <property type="component" value="Plasmid pRCCGE525b"/>
</dbReference>
<evidence type="ECO:0000313" key="2">
    <source>
        <dbReference type="EMBL" id="AYG64229.1"/>
    </source>
</evidence>
<dbReference type="RefSeq" id="WP_120709123.1">
    <property type="nucleotide sequence ID" value="NZ_CP032696.1"/>
</dbReference>
<dbReference type="GO" id="GO:0016740">
    <property type="term" value="F:transferase activity"/>
    <property type="evidence" value="ECO:0007669"/>
    <property type="project" value="UniProtKB-KW"/>
</dbReference>
<reference evidence="2 3" key="1">
    <citation type="submission" date="2018-10" db="EMBL/GenBank/DDBJ databases">
        <title>Rhizobium etli, R. leguminosarum and a new Rhizobium genospecies from Phaseolus dumosus.</title>
        <authorList>
            <person name="Ramirez-Puebla S.T."/>
            <person name="Rogel-Hernandez M.A."/>
            <person name="Guerrero G."/>
            <person name="Ormeno-Orrillo E."/>
            <person name="Martinez-Romero J.C."/>
            <person name="Negrete-Yankelevich S."/>
            <person name="Martinez-Romero E."/>
        </authorList>
    </citation>
    <scope>NUCLEOTIDE SEQUENCE [LARGE SCALE GENOMIC DNA]</scope>
    <source>
        <strain evidence="2 3">CCGE525</strain>
        <plasmid evidence="3">prccge525b</plasmid>
    </source>
</reference>
<dbReference type="KEGG" id="rjg:CCGE525_36485"/>
<dbReference type="EMBL" id="CP032696">
    <property type="protein sequence ID" value="AYG64229.1"/>
    <property type="molecule type" value="Genomic_DNA"/>
</dbReference>
<dbReference type="InterPro" id="IPR050834">
    <property type="entry name" value="Glycosyltransf_2"/>
</dbReference>
<sequence length="425" mass="48878">MRDTTFVSVVLPVFNEGTRITDVLESIYRQSTLRELITRGSYELIIVDNNSTDNSVAQINALAAKYSSVDTHIIEEKVQGVSSARKHGMDYASFRAKARDSRLGTRNKHYIVSADADCTVDAYWLHHLIDKMVKEDGDLGTCKYYYNKKSFRQRPNLFREIEKTLRCRDFSFKLFGGFPDGKGFAVEREFYEKVGGIEIFYQLNKGRFVEHLSDDWDFGIKVVACGGKPVYAEESCVQVNSRRIDIILDEVITGAAYGKDGIIFMKDVRPDRGTGKKILRDTTEEQSKQAWFYSIKDYVPKNIILPALLNPKILIDNVEVRSFFTELVADRLYKRIDAIRHEMRLIDFKAIHSYKTPSYRLYFEFRDEIFAALRRAVGDDVGFPPALPACFDNVSSADFNRFVWYFCEDRESGEAHNYFANGGVF</sequence>
<gene>
    <name evidence="2" type="ORF">CCGE525_36485</name>
</gene>
<keyword evidence="2" id="KW-0808">Transferase</keyword>
<dbReference type="SUPFAM" id="SSF53448">
    <property type="entry name" value="Nucleotide-diphospho-sugar transferases"/>
    <property type="match status" value="1"/>
</dbReference>
<dbReference type="InterPro" id="IPR029044">
    <property type="entry name" value="Nucleotide-diphossugar_trans"/>
</dbReference>
<evidence type="ECO:0000259" key="1">
    <source>
        <dbReference type="Pfam" id="PF00535"/>
    </source>
</evidence>
<dbReference type="OrthoDB" id="6653642at2"/>
<dbReference type="InterPro" id="IPR001173">
    <property type="entry name" value="Glyco_trans_2-like"/>
</dbReference>
<dbReference type="AlphaFoldDB" id="A0A387FZZ0"/>
<dbReference type="PANTHER" id="PTHR43685">
    <property type="entry name" value="GLYCOSYLTRANSFERASE"/>
    <property type="match status" value="1"/>
</dbReference>
<dbReference type="Gene3D" id="3.90.550.10">
    <property type="entry name" value="Spore Coat Polysaccharide Biosynthesis Protein SpsA, Chain A"/>
    <property type="match status" value="1"/>
</dbReference>
<keyword evidence="3" id="KW-1185">Reference proteome</keyword>